<evidence type="ECO:0000256" key="1">
    <source>
        <dbReference type="SAM" id="MobiDB-lite"/>
    </source>
</evidence>
<dbReference type="EMBL" id="BQNB010017157">
    <property type="protein sequence ID" value="GJT59981.1"/>
    <property type="molecule type" value="Genomic_DNA"/>
</dbReference>
<dbReference type="InterPro" id="IPR056924">
    <property type="entry name" value="SH3_Tf2-1"/>
</dbReference>
<proteinExistence type="predicted"/>
<sequence>MLTDFISIISFTFESNYLISSLESSNGEPSLVSTTSIPTPPPSPLITRQRHANLCNNKGTVDNIISQLGFAFALKDLGPLNYFLGTEIVPHVSGILLSQKKYILELLQSDDLSNCKPVSSPMVCQYIHASIENHWSAVKRILRYLYGNPDTSLEALSDADWAGDSDDRRSTRGFSIYLALADTVVELTWLQALLYELGIRSSSTPILWCDNLGATYLSANPIFRVRTKHIEIDYTLFGKRFPMSPTAVLFDVNIRRISIHHYGMHNCHAKRIVVIMQELVVMLNSFWMRVNVRKVAVIDMFCFDRDVWHELPSFHVLENQLLSISLLICLGKRDCVERIPSGSLSVNGMDPLEGSKLNPKNPWADVIGANYFAAIERCPGATSDVAVVLIFGETSSPHICLMDRSHLAIPDITYPVEEQKSLPQCQILQWPHGRRDRLRHEENQLSREHAFVEYGMRSRTDEAGSYGRYQTCKCRYTYRHYIRVVERSNGSMKGGVGDHIRLVVHSEKKDRQGGNVSRVQEYHNSDEDEKCTDIANPGYVIEVANGKKEEVHRIFRGCRLELGDSIFPIDLIPLGQGNRIPVERGKGKVLCIQGERNVGKTKTLMSTKVNESTLSDIPIVHDFEDVFPDDLSGLPPQQQVEFRIDLIPGATPVAKSPYRLVPSEMQELKEKLYAKFSKCEFLVATRYHGSVEVEIHDGCIYRRFIRISPDCYNCILLSLTQKRIRSMSVRNQGLGCGSLMQGLTLDALSRKEEVRPRLECERWAFCDNSDRVGVKGLIIGAQLTKSAHFLEIREDFSMEKLARLYIDEIVARHGVPTSIISDRSMDVLRRLVLATMQNSALGTHNIEGNLLEYESGDHKCLTDANLHVPLDEIKVDKTLRFVEEPLEIRDREIIEGNAFRVSRWCHVMLRSLTPCGKILKRIGPVAYRLRLPEELSSVHDTFSSVSNLKKCLVMQIACAIG</sequence>
<keyword evidence="4" id="KW-1185">Reference proteome</keyword>
<accession>A0ABQ5F9N3</accession>
<evidence type="ECO:0000313" key="3">
    <source>
        <dbReference type="EMBL" id="GJT59981.1"/>
    </source>
</evidence>
<reference evidence="3" key="1">
    <citation type="journal article" date="2022" name="Int. J. Mol. Sci.">
        <title>Draft Genome of Tanacetum Coccineum: Genomic Comparison of Closely Related Tanacetum-Family Plants.</title>
        <authorList>
            <person name="Yamashiro T."/>
            <person name="Shiraishi A."/>
            <person name="Nakayama K."/>
            <person name="Satake H."/>
        </authorList>
    </citation>
    <scope>NUCLEOTIDE SEQUENCE</scope>
</reference>
<dbReference type="CDD" id="cd09272">
    <property type="entry name" value="RNase_HI_RT_Ty1"/>
    <property type="match status" value="1"/>
</dbReference>
<evidence type="ECO:0000259" key="2">
    <source>
        <dbReference type="Pfam" id="PF24626"/>
    </source>
</evidence>
<gene>
    <name evidence="3" type="ORF">Tco_1003514</name>
</gene>
<name>A0ABQ5F9N3_9ASTR</name>
<dbReference type="PANTHER" id="PTHR11439:SF450">
    <property type="entry name" value="REVERSE TRANSCRIPTASE TY1_COPIA-TYPE DOMAIN-CONTAINING PROTEIN"/>
    <property type="match status" value="1"/>
</dbReference>
<dbReference type="Proteomes" id="UP001151760">
    <property type="component" value="Unassembled WGS sequence"/>
</dbReference>
<organism evidence="3 4">
    <name type="scientific">Tanacetum coccineum</name>
    <dbReference type="NCBI Taxonomy" id="301880"/>
    <lineage>
        <taxon>Eukaryota</taxon>
        <taxon>Viridiplantae</taxon>
        <taxon>Streptophyta</taxon>
        <taxon>Embryophyta</taxon>
        <taxon>Tracheophyta</taxon>
        <taxon>Spermatophyta</taxon>
        <taxon>Magnoliopsida</taxon>
        <taxon>eudicotyledons</taxon>
        <taxon>Gunneridae</taxon>
        <taxon>Pentapetalae</taxon>
        <taxon>asterids</taxon>
        <taxon>campanulids</taxon>
        <taxon>Asterales</taxon>
        <taxon>Asteraceae</taxon>
        <taxon>Asteroideae</taxon>
        <taxon>Anthemideae</taxon>
        <taxon>Anthemidinae</taxon>
        <taxon>Tanacetum</taxon>
    </lineage>
</organism>
<protein>
    <submittedName>
        <fullName evidence="3">Uncharacterized mitochondrial protein-like protein</fullName>
    </submittedName>
</protein>
<dbReference type="PANTHER" id="PTHR11439">
    <property type="entry name" value="GAG-POL-RELATED RETROTRANSPOSON"/>
    <property type="match status" value="1"/>
</dbReference>
<dbReference type="Pfam" id="PF24626">
    <property type="entry name" value="SH3_Tf2-1"/>
    <property type="match status" value="1"/>
</dbReference>
<feature type="domain" description="Tf2-1-like SH3-like" evidence="2">
    <location>
        <begin position="917"/>
        <end position="951"/>
    </location>
</feature>
<feature type="region of interest" description="Disordered" evidence="1">
    <location>
        <begin position="507"/>
        <end position="528"/>
    </location>
</feature>
<evidence type="ECO:0000313" key="4">
    <source>
        <dbReference type="Proteomes" id="UP001151760"/>
    </source>
</evidence>
<reference evidence="3" key="2">
    <citation type="submission" date="2022-01" db="EMBL/GenBank/DDBJ databases">
        <authorList>
            <person name="Yamashiro T."/>
            <person name="Shiraishi A."/>
            <person name="Satake H."/>
            <person name="Nakayama K."/>
        </authorList>
    </citation>
    <scope>NUCLEOTIDE SEQUENCE</scope>
</reference>
<comment type="caution">
    <text evidence="3">The sequence shown here is derived from an EMBL/GenBank/DDBJ whole genome shotgun (WGS) entry which is preliminary data.</text>
</comment>